<dbReference type="PANTHER" id="PTHR22916">
    <property type="entry name" value="GLYCOSYLTRANSFERASE"/>
    <property type="match status" value="1"/>
</dbReference>
<comment type="caution">
    <text evidence="2">The sequence shown here is derived from an EMBL/GenBank/DDBJ whole genome shotgun (WGS) entry which is preliminary data.</text>
</comment>
<dbReference type="PANTHER" id="PTHR22916:SF3">
    <property type="entry name" value="UDP-GLCNAC:BETAGAL BETA-1,3-N-ACETYLGLUCOSAMINYLTRANSFERASE-LIKE PROTEIN 1"/>
    <property type="match status" value="1"/>
</dbReference>
<dbReference type="InterPro" id="IPR029044">
    <property type="entry name" value="Nucleotide-diphossugar_trans"/>
</dbReference>
<accession>A0ABW3J050</accession>
<dbReference type="Gene3D" id="3.90.550.10">
    <property type="entry name" value="Spore Coat Polysaccharide Biosynthesis Protein SpsA, Chain A"/>
    <property type="match status" value="1"/>
</dbReference>
<protein>
    <submittedName>
        <fullName evidence="2">Glycosyltransferase family 2 protein</fullName>
    </submittedName>
</protein>
<name>A0ABW3J050_9FLAO</name>
<dbReference type="Pfam" id="PF00535">
    <property type="entry name" value="Glycos_transf_2"/>
    <property type="match status" value="1"/>
</dbReference>
<keyword evidence="3" id="KW-1185">Reference proteome</keyword>
<organism evidence="2 3">
    <name type="scientific">Flavobacterium myungsuense</name>
    <dbReference type="NCBI Taxonomy" id="651823"/>
    <lineage>
        <taxon>Bacteria</taxon>
        <taxon>Pseudomonadati</taxon>
        <taxon>Bacteroidota</taxon>
        <taxon>Flavobacteriia</taxon>
        <taxon>Flavobacteriales</taxon>
        <taxon>Flavobacteriaceae</taxon>
        <taxon>Flavobacterium</taxon>
    </lineage>
</organism>
<dbReference type="InterPro" id="IPR001173">
    <property type="entry name" value="Glyco_trans_2-like"/>
</dbReference>
<dbReference type="EMBL" id="JBHTIZ010000011">
    <property type="protein sequence ID" value="MFD0983561.1"/>
    <property type="molecule type" value="Genomic_DNA"/>
</dbReference>
<dbReference type="SUPFAM" id="SSF53448">
    <property type="entry name" value="Nucleotide-diphospho-sugar transferases"/>
    <property type="match status" value="1"/>
</dbReference>
<proteinExistence type="predicted"/>
<dbReference type="RefSeq" id="WP_379753981.1">
    <property type="nucleotide sequence ID" value="NZ_JBHSYB010000012.1"/>
</dbReference>
<dbReference type="Proteomes" id="UP001597051">
    <property type="component" value="Unassembled WGS sequence"/>
</dbReference>
<gene>
    <name evidence="2" type="ORF">ACFQ0S_03630</name>
</gene>
<evidence type="ECO:0000259" key="1">
    <source>
        <dbReference type="Pfam" id="PF00535"/>
    </source>
</evidence>
<evidence type="ECO:0000313" key="2">
    <source>
        <dbReference type="EMBL" id="MFD0983561.1"/>
    </source>
</evidence>
<reference evidence="3" key="1">
    <citation type="journal article" date="2019" name="Int. J. Syst. Evol. Microbiol.">
        <title>The Global Catalogue of Microorganisms (GCM) 10K type strain sequencing project: providing services to taxonomists for standard genome sequencing and annotation.</title>
        <authorList>
            <consortium name="The Broad Institute Genomics Platform"/>
            <consortium name="The Broad Institute Genome Sequencing Center for Infectious Disease"/>
            <person name="Wu L."/>
            <person name="Ma J."/>
        </authorList>
    </citation>
    <scope>NUCLEOTIDE SEQUENCE [LARGE SCALE GENOMIC DNA]</scope>
    <source>
        <strain evidence="3">CECT 7649</strain>
    </source>
</reference>
<sequence length="287" mass="33508">MSQPLVSVIVTTYNRDEFIERTLISIDNQTYKNIEIIVVDDGSKINYAEKICNKFNNCKYYFKNNGGLASARNYGIKKAKGIYIAFLDDDDLFLPHKIEVQVAILLQKKDIYCVHSSASVIDGNDNLTGEIIGSSKEKTHKRSGNVFWNALGVWVVKSPTPLFRKQVFDKILFDETIKVGEDVDFYQRMFYFFNIYYVNEPLSMYRDNDDSNRLSKKNEKYIGLESKIFSNFIKMGVKNPFTLYKIALQLAKVGIHKKKVFYNKNMKVSNWKLYLNPFYYVMNLDKY</sequence>
<evidence type="ECO:0000313" key="3">
    <source>
        <dbReference type="Proteomes" id="UP001597051"/>
    </source>
</evidence>
<feature type="domain" description="Glycosyltransferase 2-like" evidence="1">
    <location>
        <begin position="7"/>
        <end position="170"/>
    </location>
</feature>